<accession>A0AAF0DLK5</accession>
<gene>
    <name evidence="1" type="ORF">PRK78_005899</name>
</gene>
<reference evidence="1" key="1">
    <citation type="submission" date="2023-03" db="EMBL/GenBank/DDBJ databases">
        <title>Emydomyces testavorans Genome Sequence.</title>
        <authorList>
            <person name="Hoyer L."/>
        </authorList>
    </citation>
    <scope>NUCLEOTIDE SEQUENCE</scope>
    <source>
        <strain evidence="1">16-2883</strain>
    </source>
</reference>
<sequence>MQKISRDHPFHYANRMHAIFHLRKMDRAASSLEVELQELIATLTQPDREVRSARAPRAAVPTLKAAVQQAMVTLTKNEQDFKKAF</sequence>
<proteinExistence type="predicted"/>
<organism evidence="1 2">
    <name type="scientific">Emydomyces testavorans</name>
    <dbReference type="NCBI Taxonomy" id="2070801"/>
    <lineage>
        <taxon>Eukaryota</taxon>
        <taxon>Fungi</taxon>
        <taxon>Dikarya</taxon>
        <taxon>Ascomycota</taxon>
        <taxon>Pezizomycotina</taxon>
        <taxon>Eurotiomycetes</taxon>
        <taxon>Eurotiomycetidae</taxon>
        <taxon>Onygenales</taxon>
        <taxon>Nannizziopsiaceae</taxon>
        <taxon>Emydomyces</taxon>
    </lineage>
</organism>
<keyword evidence="2" id="KW-1185">Reference proteome</keyword>
<name>A0AAF0DLK5_9EURO</name>
<dbReference type="EMBL" id="CP120630">
    <property type="protein sequence ID" value="WEW60413.1"/>
    <property type="molecule type" value="Genomic_DNA"/>
</dbReference>
<dbReference type="Proteomes" id="UP001219355">
    <property type="component" value="Chromosome 4"/>
</dbReference>
<dbReference type="AlphaFoldDB" id="A0AAF0DLK5"/>
<evidence type="ECO:0000313" key="1">
    <source>
        <dbReference type="EMBL" id="WEW60413.1"/>
    </source>
</evidence>
<evidence type="ECO:0000313" key="2">
    <source>
        <dbReference type="Proteomes" id="UP001219355"/>
    </source>
</evidence>
<protein>
    <submittedName>
        <fullName evidence="1">Uncharacterized protein</fullName>
    </submittedName>
</protein>